<keyword evidence="2" id="KW-0732">Signal</keyword>
<organism evidence="3">
    <name type="scientific">candidate division WOR-3 bacterium</name>
    <dbReference type="NCBI Taxonomy" id="2052148"/>
    <lineage>
        <taxon>Bacteria</taxon>
        <taxon>Bacteria division WOR-3</taxon>
    </lineage>
</organism>
<gene>
    <name evidence="3" type="ORF">ENF18_04760</name>
</gene>
<accession>A0A7C0ZI87</accession>
<evidence type="ECO:0000313" key="3">
    <source>
        <dbReference type="EMBL" id="HDI83085.1"/>
    </source>
</evidence>
<feature type="non-terminal residue" evidence="3">
    <location>
        <position position="90"/>
    </location>
</feature>
<feature type="compositionally biased region" description="Low complexity" evidence="1">
    <location>
        <begin position="53"/>
        <end position="76"/>
    </location>
</feature>
<dbReference type="Proteomes" id="UP000885847">
    <property type="component" value="Unassembled WGS sequence"/>
</dbReference>
<evidence type="ECO:0000256" key="1">
    <source>
        <dbReference type="SAM" id="MobiDB-lite"/>
    </source>
</evidence>
<sequence>MKYLIPILALLIVLPSCVKATKPAMEEEEPAFIVEEDTTAAGTVEVFQETEVPETTVEETTVTTPETTTAETTTVITPPPEVPTVETKKM</sequence>
<dbReference type="AlphaFoldDB" id="A0A7C0ZI87"/>
<proteinExistence type="predicted"/>
<protein>
    <submittedName>
        <fullName evidence="3">Uncharacterized protein</fullName>
    </submittedName>
</protein>
<evidence type="ECO:0000256" key="2">
    <source>
        <dbReference type="SAM" id="SignalP"/>
    </source>
</evidence>
<dbReference type="EMBL" id="DQWE01000229">
    <property type="protein sequence ID" value="HDI83085.1"/>
    <property type="molecule type" value="Genomic_DNA"/>
</dbReference>
<name>A0A7C0ZI87_UNCW3</name>
<feature type="region of interest" description="Disordered" evidence="1">
    <location>
        <begin position="53"/>
        <end position="90"/>
    </location>
</feature>
<feature type="signal peptide" evidence="2">
    <location>
        <begin position="1"/>
        <end position="20"/>
    </location>
</feature>
<comment type="caution">
    <text evidence="3">The sequence shown here is derived from an EMBL/GenBank/DDBJ whole genome shotgun (WGS) entry which is preliminary data.</text>
</comment>
<reference evidence="3" key="1">
    <citation type="journal article" date="2020" name="mSystems">
        <title>Genome- and Community-Level Interaction Insights into Carbon Utilization and Element Cycling Functions of Hydrothermarchaeota in Hydrothermal Sediment.</title>
        <authorList>
            <person name="Zhou Z."/>
            <person name="Liu Y."/>
            <person name="Xu W."/>
            <person name="Pan J."/>
            <person name="Luo Z.H."/>
            <person name="Li M."/>
        </authorList>
    </citation>
    <scope>NUCLEOTIDE SEQUENCE [LARGE SCALE GENOMIC DNA]</scope>
    <source>
        <strain evidence="3">HyVt-102</strain>
    </source>
</reference>
<feature type="chain" id="PRO_5027676994" evidence="2">
    <location>
        <begin position="21"/>
        <end position="90"/>
    </location>
</feature>